<evidence type="ECO:0000313" key="5">
    <source>
        <dbReference type="EMBL" id="ACZ31605.1"/>
    </source>
</evidence>
<dbReference type="KEGG" id="xce:Xcel_2591"/>
<dbReference type="Gene3D" id="3.40.50.2000">
    <property type="entry name" value="Glycogen Phosphorylase B"/>
    <property type="match status" value="3"/>
</dbReference>
<keyword evidence="1" id="KW-0328">Glycosyltransferase</keyword>
<proteinExistence type="predicted"/>
<protein>
    <submittedName>
        <fullName evidence="5">Glycosyl transferase group 1</fullName>
    </submittedName>
</protein>
<accession>D1BX37</accession>
<dbReference type="STRING" id="446471.Xcel_2591"/>
<feature type="domain" description="Glycosyl transferase family 1" evidence="4">
    <location>
        <begin position="286"/>
        <end position="434"/>
    </location>
</feature>
<dbReference type="PANTHER" id="PTHR12526">
    <property type="entry name" value="GLYCOSYLTRANSFERASE"/>
    <property type="match status" value="1"/>
</dbReference>
<dbReference type="EMBL" id="CP001821">
    <property type="protein sequence ID" value="ACZ31605.1"/>
    <property type="molecule type" value="Genomic_DNA"/>
</dbReference>
<dbReference type="CAZy" id="GT4">
    <property type="family name" value="Glycosyltransferase Family 4"/>
</dbReference>
<reference evidence="5 6" key="2">
    <citation type="journal article" date="2010" name="Stand. Genomic Sci.">
        <title>Complete genome sequence of Xylanimonas cellulosilytica type strain (XIL07).</title>
        <authorList>
            <person name="Foster B."/>
            <person name="Pukall R."/>
            <person name="Abt B."/>
            <person name="Nolan M."/>
            <person name="Glavina Del Rio T."/>
            <person name="Chen F."/>
            <person name="Lucas S."/>
            <person name="Tice H."/>
            <person name="Pitluck S."/>
            <person name="Cheng J.-F."/>
            <person name="Chertkov O."/>
            <person name="Brettin T."/>
            <person name="Han C."/>
            <person name="Detter J.C."/>
            <person name="Bruce D."/>
            <person name="Goodwin L."/>
            <person name="Ivanova N."/>
            <person name="Mavromatis K."/>
            <person name="Pati A."/>
            <person name="Mikhailova N."/>
            <person name="Chen A."/>
            <person name="Palaniappan K."/>
            <person name="Land M."/>
            <person name="Hauser L."/>
            <person name="Chang Y.-J."/>
            <person name="Jeffries C.D."/>
            <person name="Chain P."/>
            <person name="Rohde M."/>
            <person name="Goeker M."/>
            <person name="Bristow J."/>
            <person name="Eisen J.A."/>
            <person name="Markowitz V."/>
            <person name="Hugenholtz P."/>
            <person name="Kyrpides N.C."/>
            <person name="Klenk H.-P."/>
            <person name="Lapidus A."/>
        </authorList>
    </citation>
    <scope>NUCLEOTIDE SEQUENCE [LARGE SCALE GENOMIC DNA]</scope>
    <source>
        <strain evidence="6">DSM 15894 / CECT 5975 / LMG 20990 / XIL07</strain>
    </source>
</reference>
<evidence type="ECO:0000256" key="1">
    <source>
        <dbReference type="ARBA" id="ARBA00022676"/>
    </source>
</evidence>
<organism evidence="5 6">
    <name type="scientific">Xylanimonas cellulosilytica (strain DSM 15894 / JCM 12276 / CECT 5975 / KCTC 9989 / LMG 20990 / NBRC 107835 / XIL07)</name>
    <dbReference type="NCBI Taxonomy" id="446471"/>
    <lineage>
        <taxon>Bacteria</taxon>
        <taxon>Bacillati</taxon>
        <taxon>Actinomycetota</taxon>
        <taxon>Actinomycetes</taxon>
        <taxon>Micrococcales</taxon>
        <taxon>Promicromonosporaceae</taxon>
        <taxon>Xylanimonas</taxon>
    </lineage>
</organism>
<dbReference type="HOGENOM" id="CLU_031773_0_0_11"/>
<dbReference type="SUPFAM" id="SSF53756">
    <property type="entry name" value="UDP-Glycosyltransferase/glycogen phosphorylase"/>
    <property type="match status" value="1"/>
</dbReference>
<evidence type="ECO:0000259" key="4">
    <source>
        <dbReference type="Pfam" id="PF00534"/>
    </source>
</evidence>
<dbReference type="Proteomes" id="UP000002255">
    <property type="component" value="Chromosome"/>
</dbReference>
<evidence type="ECO:0000313" key="6">
    <source>
        <dbReference type="Proteomes" id="UP000002255"/>
    </source>
</evidence>
<dbReference type="RefSeq" id="WP_012879347.1">
    <property type="nucleotide sequence ID" value="NC_013530.1"/>
</dbReference>
<dbReference type="OrthoDB" id="506201at2"/>
<dbReference type="AlphaFoldDB" id="D1BX37"/>
<evidence type="ECO:0000256" key="3">
    <source>
        <dbReference type="SAM" id="MobiDB-lite"/>
    </source>
</evidence>
<evidence type="ECO:0000256" key="2">
    <source>
        <dbReference type="ARBA" id="ARBA00022679"/>
    </source>
</evidence>
<dbReference type="GO" id="GO:0016757">
    <property type="term" value="F:glycosyltransferase activity"/>
    <property type="evidence" value="ECO:0007669"/>
    <property type="project" value="UniProtKB-KW"/>
</dbReference>
<feature type="region of interest" description="Disordered" evidence="3">
    <location>
        <begin position="264"/>
        <end position="286"/>
    </location>
</feature>
<gene>
    <name evidence="5" type="ordered locus">Xcel_2591</name>
</gene>
<name>D1BX37_XYLCX</name>
<keyword evidence="2 5" id="KW-0808">Transferase</keyword>
<keyword evidence="6" id="KW-1185">Reference proteome</keyword>
<feature type="compositionally biased region" description="Basic and acidic residues" evidence="3">
    <location>
        <begin position="272"/>
        <end position="286"/>
    </location>
</feature>
<dbReference type="PANTHER" id="PTHR12526:SF629">
    <property type="entry name" value="TEICHURONIC ACID BIOSYNTHESIS GLYCOSYLTRANSFERASE TUAH-RELATED"/>
    <property type="match status" value="1"/>
</dbReference>
<dbReference type="Pfam" id="PF00534">
    <property type="entry name" value="Glycos_transf_1"/>
    <property type="match status" value="1"/>
</dbReference>
<sequence>MTEILPAGRHYAVTWGIPDAYGGMTSAMLHRCRAFVRIAQTPVTIVTYEFRDDYDVVRQRLVDRSELIDGISLINLWEDLRTSDDDTLRRLARSCTEKSSTSFAAPAPLTAPALRVEHRGKGTVTRVDYYRDDGTLLVSDRRDVADGSKPRSVTVCDTTGRPLGTWRSVWGLYRAWLDSLPRDPVAWFIVDSKTSANHVVTYRRPDVVTMHLVHGSHLAAGEGPLGRLTKARVQSIEQHASWDALVLLTQHQLADLEARYGPAPNRHVVPNGRDRSAGSPPMERDPRRGIVVASLTRRKRVSHAIKAAAQASRGRPWGRFRPRPITLDVVGDGPSRSALELLARRNRRHVDTRFHGHVDDVPDRLRRASFSLLTSTNEGQPLAVIESMAAGCIPVSYDIRYGPADIITDGVDGFLVPDADLDGMAETINRLVAMVPADLEAMRRAALARSHDFDDTVITRRWGDVMRSAREVKSSTKT</sequence>
<dbReference type="eggNOG" id="COG0438">
    <property type="taxonomic scope" value="Bacteria"/>
</dbReference>
<dbReference type="InterPro" id="IPR001296">
    <property type="entry name" value="Glyco_trans_1"/>
</dbReference>
<reference evidence="6" key="1">
    <citation type="submission" date="2009-11" db="EMBL/GenBank/DDBJ databases">
        <title>The complete chromosome of Xylanimonas cellulosilytica DSM 15894.</title>
        <authorList>
            <consortium name="US DOE Joint Genome Institute (JGI-PGF)"/>
            <person name="Lucas S."/>
            <person name="Copeland A."/>
            <person name="Lapidus A."/>
            <person name="Glavina del Rio T."/>
            <person name="Dalin E."/>
            <person name="Tice H."/>
            <person name="Bruce D."/>
            <person name="Goodwin L."/>
            <person name="Pitluck S."/>
            <person name="Kyrpides N."/>
            <person name="Mavromatis K."/>
            <person name="Ivanova N."/>
            <person name="Mikhailova N."/>
            <person name="Foster B."/>
            <person name="Clum A."/>
            <person name="Brettin T."/>
            <person name="Detter J.C."/>
            <person name="Han C."/>
            <person name="Larimer F."/>
            <person name="Land M."/>
            <person name="Hauser L."/>
            <person name="Markowitz V."/>
            <person name="Cheng J.F."/>
            <person name="Hugenholtz P."/>
            <person name="Woyke T."/>
            <person name="Wu D."/>
            <person name="Gehrich-Schroeter G."/>
            <person name="Schneider S."/>
            <person name="Pukall S.R."/>
            <person name="Klenk H.P."/>
            <person name="Eisen J.A."/>
        </authorList>
    </citation>
    <scope>NUCLEOTIDE SEQUENCE [LARGE SCALE GENOMIC DNA]</scope>
    <source>
        <strain evidence="6">DSM 15894 / CECT 5975 / LMG 20990 / XIL07</strain>
    </source>
</reference>